<feature type="domain" description="Glycosyl hydrolase-like 10" evidence="3">
    <location>
        <begin position="65"/>
        <end position="398"/>
    </location>
</feature>
<evidence type="ECO:0000313" key="5">
    <source>
        <dbReference type="Proteomes" id="UP001524478"/>
    </source>
</evidence>
<keyword evidence="5" id="KW-1185">Reference proteome</keyword>
<dbReference type="EMBL" id="JANGAC010000007">
    <property type="protein sequence ID" value="MCQ4923482.1"/>
    <property type="molecule type" value="Genomic_DNA"/>
</dbReference>
<organism evidence="4 5">
    <name type="scientific">Tissierella carlieri</name>
    <dbReference type="NCBI Taxonomy" id="689904"/>
    <lineage>
        <taxon>Bacteria</taxon>
        <taxon>Bacillati</taxon>
        <taxon>Bacillota</taxon>
        <taxon>Tissierellia</taxon>
        <taxon>Tissierellales</taxon>
        <taxon>Tissierellaceae</taxon>
        <taxon>Tissierella</taxon>
    </lineage>
</organism>
<dbReference type="PANTHER" id="PTHR43405">
    <property type="entry name" value="GLYCOSYL HYDROLASE DIGH"/>
    <property type="match status" value="1"/>
</dbReference>
<dbReference type="Pfam" id="PF02638">
    <property type="entry name" value="GHL10"/>
    <property type="match status" value="1"/>
</dbReference>
<evidence type="ECO:0000313" key="4">
    <source>
        <dbReference type="EMBL" id="MCQ4923482.1"/>
    </source>
</evidence>
<dbReference type="Gene3D" id="3.20.20.80">
    <property type="entry name" value="Glycosidases"/>
    <property type="match status" value="1"/>
</dbReference>
<feature type="chain" id="PRO_5045371292" evidence="2">
    <location>
        <begin position="28"/>
        <end position="558"/>
    </location>
</feature>
<evidence type="ECO:0000256" key="2">
    <source>
        <dbReference type="SAM" id="SignalP"/>
    </source>
</evidence>
<dbReference type="PANTHER" id="PTHR43405:SF1">
    <property type="entry name" value="GLYCOSYL HYDROLASE DIGH"/>
    <property type="match status" value="1"/>
</dbReference>
<dbReference type="InterPro" id="IPR017853">
    <property type="entry name" value="GH"/>
</dbReference>
<proteinExistence type="predicted"/>
<sequence>MKKKIFKFITIGATVLTMTLNTISVNANSSSMGMQLLKKYNSNEIIYLKNKPIEIPVYAKEQTEQLRGVWVSTVYNLDFPSKKGLAEWEYKNEYIRILDNLEALNMNAVIFQVRPKLDAFYESNINPWSEYLTGTQGLSPGWDPLEWMIEEAHNRGMEFHAWFNPYRVTTGSEQLSDLAPNNWARQNPQYVFNFGGKLQLNPGEPEVIKYINDSVMEVVENYDIDAVHFDDYFYPFKSGDSWYAKEEEAAFNKYGSGFKTRDDWRRNNVDKLIETVHNSVKTYNNNNNKSVQFGISPFGIWGHKDLHPEGSIEGTGSLTPRTSRASYDDQFADTRKWVKNNWIDYIAPQIYWTFDEKAAPYGELVDWWADVANGTEVNLYIGHASYRKADVNNKNLSWKNPQEISNQLKFNSLYDEIKGSIFFSYRSLLENVNNPVNNEFINILKTEHFTSKISSPTKSETSHSKVQAPLSLRSIGTNYGNILIWEDSPTNDAISYLVYRGAIEDGSNEGKSIVRKVDRDNYNAFVFIDKNVDLSIKYKYAITALDKVNNESRPREQD</sequence>
<dbReference type="SUPFAM" id="SSF51445">
    <property type="entry name" value="(Trans)glycosidases"/>
    <property type="match status" value="1"/>
</dbReference>
<protein>
    <submittedName>
        <fullName evidence="4">Family 10 glycosylhydrolase</fullName>
    </submittedName>
</protein>
<dbReference type="Gene3D" id="2.60.40.10">
    <property type="entry name" value="Immunoglobulins"/>
    <property type="match status" value="1"/>
</dbReference>
<dbReference type="RefSeq" id="WP_256311457.1">
    <property type="nucleotide sequence ID" value="NZ_JANGAC010000007.1"/>
</dbReference>
<dbReference type="Proteomes" id="UP001524478">
    <property type="component" value="Unassembled WGS sequence"/>
</dbReference>
<name>A0ABT1SAW4_9FIRM</name>
<dbReference type="InterPro" id="IPR003790">
    <property type="entry name" value="GHL10"/>
</dbReference>
<evidence type="ECO:0000259" key="3">
    <source>
        <dbReference type="Pfam" id="PF02638"/>
    </source>
</evidence>
<feature type="signal peptide" evidence="2">
    <location>
        <begin position="1"/>
        <end position="27"/>
    </location>
</feature>
<comment type="caution">
    <text evidence="4">The sequence shown here is derived from an EMBL/GenBank/DDBJ whole genome shotgun (WGS) entry which is preliminary data.</text>
</comment>
<gene>
    <name evidence="4" type="ORF">NE686_10320</name>
</gene>
<keyword evidence="1 2" id="KW-0732">Signal</keyword>
<reference evidence="4 5" key="1">
    <citation type="submission" date="2022-06" db="EMBL/GenBank/DDBJ databases">
        <title>Isolation of gut microbiota from human fecal samples.</title>
        <authorList>
            <person name="Pamer E.G."/>
            <person name="Barat B."/>
            <person name="Waligurski E."/>
            <person name="Medina S."/>
            <person name="Paddock L."/>
            <person name="Mostad J."/>
        </authorList>
    </citation>
    <scope>NUCLEOTIDE SEQUENCE [LARGE SCALE GENOMIC DNA]</scope>
    <source>
        <strain evidence="4 5">DFI.7.95</strain>
    </source>
</reference>
<evidence type="ECO:0000256" key="1">
    <source>
        <dbReference type="ARBA" id="ARBA00022729"/>
    </source>
</evidence>
<accession>A0ABT1SAW4</accession>
<dbReference type="InterPro" id="IPR052177">
    <property type="entry name" value="Divisome_Glycosyl_Hydrolase"/>
</dbReference>
<dbReference type="InterPro" id="IPR013783">
    <property type="entry name" value="Ig-like_fold"/>
</dbReference>